<organism evidence="1">
    <name type="scientific">freshwater metagenome</name>
    <dbReference type="NCBI Taxonomy" id="449393"/>
    <lineage>
        <taxon>unclassified sequences</taxon>
        <taxon>metagenomes</taxon>
        <taxon>ecological metagenomes</taxon>
    </lineage>
</organism>
<reference evidence="1" key="1">
    <citation type="submission" date="2020-05" db="EMBL/GenBank/DDBJ databases">
        <authorList>
            <person name="Chiriac C."/>
            <person name="Salcher M."/>
            <person name="Ghai R."/>
            <person name="Kavagutti S V."/>
        </authorList>
    </citation>
    <scope>NUCLEOTIDE SEQUENCE</scope>
</reference>
<accession>A0A6J7K229</accession>
<dbReference type="AlphaFoldDB" id="A0A6J7K229"/>
<gene>
    <name evidence="1" type="ORF">UFOPK3773_01307</name>
</gene>
<sequence length="345" mass="38844">MTEVTRYEPFLGRHARTGTWPELARGTYRVILEACEAGDWGVATQLIPLTLLEAEELHQIYGAWPGEILEWLHGQGLDHDVVDAEHRRVLAVTSNGLDLAWEESWQRYVALTDDAAEAAGRHDTSTAERVIAARDTWRSAHDQAVDLIYGLLDVGVRLLGEDCLPVMWDHLMSSWYDEHARRLDVATQPWSESARQLSLAIVDGFHGHLAGVDRLGDVELIEEPDRVGFRFAPCGSGNRVMRDDTTDGRPRMEEPYLFSVTTKPHDWSFGSAGVCSYCVHCCLLNMTMPIDRLGYPTRVIEPPLWPQAREGGTCTWWVYRDPSLVPDSVYEKVGRRAPHREGGPS</sequence>
<name>A0A6J7K229_9ZZZZ</name>
<dbReference type="EMBL" id="CAFBNF010000150">
    <property type="protein sequence ID" value="CAB4949237.1"/>
    <property type="molecule type" value="Genomic_DNA"/>
</dbReference>
<evidence type="ECO:0000313" key="1">
    <source>
        <dbReference type="EMBL" id="CAB4949237.1"/>
    </source>
</evidence>
<protein>
    <submittedName>
        <fullName evidence="1">Unannotated protein</fullName>
    </submittedName>
</protein>
<proteinExistence type="predicted"/>